<evidence type="ECO:0000313" key="2">
    <source>
        <dbReference type="EMBL" id="QAZ66407.1"/>
    </source>
</evidence>
<feature type="transmembrane region" description="Helical" evidence="1">
    <location>
        <begin position="113"/>
        <end position="132"/>
    </location>
</feature>
<feature type="transmembrane region" description="Helical" evidence="1">
    <location>
        <begin position="74"/>
        <end position="93"/>
    </location>
</feature>
<organism evidence="2 3">
    <name type="scientific">Solidesulfovibrio carbinolicus</name>
    <dbReference type="NCBI Taxonomy" id="296842"/>
    <lineage>
        <taxon>Bacteria</taxon>
        <taxon>Pseudomonadati</taxon>
        <taxon>Thermodesulfobacteriota</taxon>
        <taxon>Desulfovibrionia</taxon>
        <taxon>Desulfovibrionales</taxon>
        <taxon>Desulfovibrionaceae</taxon>
        <taxon>Solidesulfovibrio</taxon>
    </lineage>
</organism>
<reference evidence="2 3" key="1">
    <citation type="submission" date="2018-02" db="EMBL/GenBank/DDBJ databases">
        <title>Genome sequence of Desulfovibrio carbinolicus DSM 3852.</title>
        <authorList>
            <person name="Wilbanks E."/>
            <person name="Skennerton C.T."/>
            <person name="Orphan V.J."/>
        </authorList>
    </citation>
    <scope>NUCLEOTIDE SEQUENCE [LARGE SCALE GENOMIC DNA]</scope>
    <source>
        <strain evidence="2 3">DSM 3852</strain>
    </source>
</reference>
<dbReference type="EMBL" id="CP026538">
    <property type="protein sequence ID" value="QAZ66407.1"/>
    <property type="molecule type" value="Genomic_DNA"/>
</dbReference>
<evidence type="ECO:0000256" key="1">
    <source>
        <dbReference type="SAM" id="Phobius"/>
    </source>
</evidence>
<evidence type="ECO:0000313" key="3">
    <source>
        <dbReference type="Proteomes" id="UP000293296"/>
    </source>
</evidence>
<dbReference type="RefSeq" id="WP_129349644.1">
    <property type="nucleotide sequence ID" value="NZ_CP026538.1"/>
</dbReference>
<dbReference type="AlphaFoldDB" id="A0A4P6HHD5"/>
<accession>A0A4P6HHD5</accession>
<sequence>MGNLFAWISLCFCGGVFGALANSVLVWMAGAYGWTAAMGVAIAPEWTLPWLYQRLVWGGLWGLVFAPRFMPNSCLWRGLLVSIGPTLAQLLIVFPNQLGKGYWGLELGNLTPLVVVVANAVWGWAAAAWIMGGDDNRHGYGRRLR</sequence>
<keyword evidence="3" id="KW-1185">Reference proteome</keyword>
<dbReference type="OrthoDB" id="458509at2"/>
<protein>
    <submittedName>
        <fullName evidence="2">Uncharacterized protein</fullName>
    </submittedName>
</protein>
<dbReference type="KEGG" id="dcb:C3Y92_03765"/>
<keyword evidence="1" id="KW-0472">Membrane</keyword>
<proteinExistence type="predicted"/>
<gene>
    <name evidence="2" type="ORF">C3Y92_03765</name>
</gene>
<dbReference type="Proteomes" id="UP000293296">
    <property type="component" value="Chromosome"/>
</dbReference>
<keyword evidence="1" id="KW-1133">Transmembrane helix</keyword>
<name>A0A4P6HHD5_9BACT</name>
<keyword evidence="1" id="KW-0812">Transmembrane</keyword>